<accession>A0A2N0AFE0</accession>
<evidence type="ECO:0000313" key="1">
    <source>
        <dbReference type="EMBL" id="PJZ82994.1"/>
    </source>
</evidence>
<gene>
    <name evidence="1" type="ORF">CH364_18550</name>
</gene>
<dbReference type="EMBL" id="NPDX01000010">
    <property type="protein sequence ID" value="PJZ82994.1"/>
    <property type="molecule type" value="Genomic_DNA"/>
</dbReference>
<dbReference type="Proteomes" id="UP000232145">
    <property type="component" value="Unassembled WGS sequence"/>
</dbReference>
<name>A0A2N0AFE0_9LEPT</name>
<sequence length="87" mass="9479">MVLPVLSYQKSFLDALTATNNGETLRFGTHGLAWAAPHSLSVTRLHPQTTCQSLTSRLRDSGSGNVVSPSSLCAILKNLLEKKWKNL</sequence>
<comment type="caution">
    <text evidence="1">The sequence shown here is derived from an EMBL/GenBank/DDBJ whole genome shotgun (WGS) entry which is preliminary data.</text>
</comment>
<proteinExistence type="predicted"/>
<dbReference type="AlphaFoldDB" id="A0A2N0AFE0"/>
<keyword evidence="2" id="KW-1185">Reference proteome</keyword>
<organism evidence="1 2">
    <name type="scientific">Leptospira harrisiae</name>
    <dbReference type="NCBI Taxonomy" id="2023189"/>
    <lineage>
        <taxon>Bacteria</taxon>
        <taxon>Pseudomonadati</taxon>
        <taxon>Spirochaetota</taxon>
        <taxon>Spirochaetia</taxon>
        <taxon>Leptospirales</taxon>
        <taxon>Leptospiraceae</taxon>
        <taxon>Leptospira</taxon>
    </lineage>
</organism>
<reference evidence="1 2" key="1">
    <citation type="submission" date="2017-07" db="EMBL/GenBank/DDBJ databases">
        <title>Leptospira spp. isolated from tropical soils.</title>
        <authorList>
            <person name="Thibeaux R."/>
            <person name="Iraola G."/>
            <person name="Ferres I."/>
            <person name="Bierque E."/>
            <person name="Girault D."/>
            <person name="Soupe-Gilbert M.-E."/>
            <person name="Picardeau M."/>
            <person name="Goarant C."/>
        </authorList>
    </citation>
    <scope>NUCLEOTIDE SEQUENCE [LARGE SCALE GENOMIC DNA]</scope>
    <source>
        <strain evidence="1 2">FH2-B-A1</strain>
    </source>
</reference>
<evidence type="ECO:0000313" key="2">
    <source>
        <dbReference type="Proteomes" id="UP000232145"/>
    </source>
</evidence>
<protein>
    <submittedName>
        <fullName evidence="1">Uncharacterized protein</fullName>
    </submittedName>
</protein>
<dbReference type="OrthoDB" id="345097at2"/>